<dbReference type="Proteomes" id="UP000612362">
    <property type="component" value="Unassembled WGS sequence"/>
</dbReference>
<accession>A0A8J3MW56</accession>
<dbReference type="PROSITE" id="PS50082">
    <property type="entry name" value="WD_REPEATS_2"/>
    <property type="match status" value="3"/>
</dbReference>
<protein>
    <recommendedName>
        <fullName evidence="4">Anaphase-promoting complex subunit 4-like WD40 domain-containing protein</fullName>
    </recommendedName>
</protein>
<dbReference type="PANTHER" id="PTHR19848">
    <property type="entry name" value="WD40 REPEAT PROTEIN"/>
    <property type="match status" value="1"/>
</dbReference>
<dbReference type="Pfam" id="PF12894">
    <property type="entry name" value="ANAPC4_WD40"/>
    <property type="match status" value="1"/>
</dbReference>
<dbReference type="CDD" id="cd00200">
    <property type="entry name" value="WD40"/>
    <property type="match status" value="1"/>
</dbReference>
<dbReference type="PANTHER" id="PTHR19848:SF8">
    <property type="entry name" value="F-BOX AND WD REPEAT DOMAIN CONTAINING 7"/>
    <property type="match status" value="1"/>
</dbReference>
<evidence type="ECO:0000313" key="6">
    <source>
        <dbReference type="Proteomes" id="UP000612362"/>
    </source>
</evidence>
<dbReference type="InterPro" id="IPR001680">
    <property type="entry name" value="WD40_rpt"/>
</dbReference>
<feature type="repeat" description="WD" evidence="3">
    <location>
        <begin position="296"/>
        <end position="337"/>
    </location>
</feature>
<comment type="caution">
    <text evidence="5">The sequence shown here is derived from an EMBL/GenBank/DDBJ whole genome shotgun (WGS) entry which is preliminary data.</text>
</comment>
<dbReference type="SMART" id="SM00320">
    <property type="entry name" value="WD40"/>
    <property type="match status" value="7"/>
</dbReference>
<evidence type="ECO:0000256" key="1">
    <source>
        <dbReference type="ARBA" id="ARBA00022574"/>
    </source>
</evidence>
<keyword evidence="1 3" id="KW-0853">WD repeat</keyword>
<evidence type="ECO:0000259" key="4">
    <source>
        <dbReference type="Pfam" id="PF12894"/>
    </source>
</evidence>
<proteinExistence type="predicted"/>
<organism evidence="5 6">
    <name type="scientific">Ktedonospora formicarum</name>
    <dbReference type="NCBI Taxonomy" id="2778364"/>
    <lineage>
        <taxon>Bacteria</taxon>
        <taxon>Bacillati</taxon>
        <taxon>Chloroflexota</taxon>
        <taxon>Ktedonobacteria</taxon>
        <taxon>Ktedonobacterales</taxon>
        <taxon>Ktedonobacteraceae</taxon>
        <taxon>Ktedonospora</taxon>
    </lineage>
</organism>
<dbReference type="PROSITE" id="PS51318">
    <property type="entry name" value="TAT"/>
    <property type="match status" value="1"/>
</dbReference>
<feature type="repeat" description="WD" evidence="3">
    <location>
        <begin position="78"/>
        <end position="110"/>
    </location>
</feature>
<evidence type="ECO:0000256" key="2">
    <source>
        <dbReference type="ARBA" id="ARBA00022737"/>
    </source>
</evidence>
<dbReference type="InterPro" id="IPR015943">
    <property type="entry name" value="WD40/YVTN_repeat-like_dom_sf"/>
</dbReference>
<dbReference type="Pfam" id="PF00400">
    <property type="entry name" value="WD40"/>
    <property type="match status" value="4"/>
</dbReference>
<dbReference type="PROSITE" id="PS50294">
    <property type="entry name" value="WD_REPEATS_REGION"/>
    <property type="match status" value="2"/>
</dbReference>
<reference evidence="5" key="1">
    <citation type="submission" date="2020-10" db="EMBL/GenBank/DDBJ databases">
        <title>Taxonomic study of unclassified bacteria belonging to the class Ktedonobacteria.</title>
        <authorList>
            <person name="Yabe S."/>
            <person name="Wang C.M."/>
            <person name="Zheng Y."/>
            <person name="Sakai Y."/>
            <person name="Cavaletti L."/>
            <person name="Monciardini P."/>
            <person name="Donadio S."/>
        </authorList>
    </citation>
    <scope>NUCLEOTIDE SEQUENCE</scope>
    <source>
        <strain evidence="5">SOSP1-1</strain>
    </source>
</reference>
<sequence>MTRKMHYQHMLLHEGDQQYYPVVDRRRFLATGLLGGCAFIGLASGTATAWVAHAADHYPDGGPQAMSMGGSLQFLRRFSGHQAPVRSLAWSPDGQMLASGSDDVSLILWQADGTILSHIAHPAAVTGLCWSPDGTIVATGAGTTLSFLQATTGQMLAQHQDHQGAITALTWLAKMPRLISVGLDTRAVVWETSHYRPLRVFRKHTTPIEAVASSHEVIASASRGGVIRIWQEHAQELHGLYQDTQKAFHCLAFSPQGELAAGGDDGMIRLWPTASVCQQSALIEGEQRCVDEPQRWQASATPLRSLAWSPDGRYLATGNDDGILSIWQMRSFSRRLVAQEKHAYPLNASAWSPNKHLLAVASGQLIYLWQWSS</sequence>
<dbReference type="InterPro" id="IPR006311">
    <property type="entry name" value="TAT_signal"/>
</dbReference>
<dbReference type="InterPro" id="IPR036322">
    <property type="entry name" value="WD40_repeat_dom_sf"/>
</dbReference>
<keyword evidence="6" id="KW-1185">Reference proteome</keyword>
<feature type="repeat" description="WD" evidence="3">
    <location>
        <begin position="159"/>
        <end position="200"/>
    </location>
</feature>
<gene>
    <name evidence="5" type="ORF">KSX_65060</name>
</gene>
<dbReference type="Gene3D" id="2.130.10.10">
    <property type="entry name" value="YVTN repeat-like/Quinoprotein amine dehydrogenase"/>
    <property type="match status" value="2"/>
</dbReference>
<evidence type="ECO:0000313" key="5">
    <source>
        <dbReference type="EMBL" id="GHO48343.1"/>
    </source>
</evidence>
<dbReference type="SUPFAM" id="SSF50978">
    <property type="entry name" value="WD40 repeat-like"/>
    <property type="match status" value="1"/>
</dbReference>
<dbReference type="AlphaFoldDB" id="A0A8J3MW56"/>
<dbReference type="InterPro" id="IPR024977">
    <property type="entry name" value="Apc4-like_WD40_dom"/>
</dbReference>
<name>A0A8J3MW56_9CHLR</name>
<evidence type="ECO:0000256" key="3">
    <source>
        <dbReference type="PROSITE-ProRule" id="PRU00221"/>
    </source>
</evidence>
<dbReference type="EMBL" id="BNJF01000004">
    <property type="protein sequence ID" value="GHO48343.1"/>
    <property type="molecule type" value="Genomic_DNA"/>
</dbReference>
<keyword evidence="2" id="KW-0677">Repeat</keyword>
<feature type="domain" description="Anaphase-promoting complex subunit 4-like WD40" evidence="4">
    <location>
        <begin position="120"/>
        <end position="172"/>
    </location>
</feature>
<dbReference type="RefSeq" id="WP_220197566.1">
    <property type="nucleotide sequence ID" value="NZ_BNJF01000004.1"/>
</dbReference>